<sequence>MGDQDWAPVVIRKKKPNASQARSKQAVNAALRSGAGVSTQKKYGAGGNKQKSTDKNTAVLDAETEKLAHKKVPLQVGQTIMKARNDKGLNRKDFATKINEKPAVVQDYETGKAIPNQQTLSKMERVLGVKLRGKNIGEPLPPRGSKAKKK</sequence>
<evidence type="ECO:0000256" key="3">
    <source>
        <dbReference type="ARBA" id="ARBA00023163"/>
    </source>
</evidence>
<proteinExistence type="predicted"/>
<dbReference type="SUPFAM" id="SSF47413">
    <property type="entry name" value="lambda repressor-like DNA-binding domains"/>
    <property type="match status" value="1"/>
</dbReference>
<dbReference type="GO" id="GO:0005634">
    <property type="term" value="C:nucleus"/>
    <property type="evidence" value="ECO:0007669"/>
    <property type="project" value="TreeGrafter"/>
</dbReference>
<dbReference type="STRING" id="946362.F2UT43"/>
<evidence type="ECO:0000259" key="5">
    <source>
        <dbReference type="PROSITE" id="PS50943"/>
    </source>
</evidence>
<dbReference type="eggNOG" id="KOG3398">
    <property type="taxonomic scope" value="Eukaryota"/>
</dbReference>
<evidence type="ECO:0000256" key="2">
    <source>
        <dbReference type="ARBA" id="ARBA00023125"/>
    </source>
</evidence>
<gene>
    <name evidence="6" type="ORF">PTSG_11339</name>
</gene>
<feature type="compositionally biased region" description="Polar residues" evidence="4">
    <location>
        <begin position="17"/>
        <end position="26"/>
    </location>
</feature>
<evidence type="ECO:0000256" key="1">
    <source>
        <dbReference type="ARBA" id="ARBA00023015"/>
    </source>
</evidence>
<accession>F2UT43</accession>
<dbReference type="PROSITE" id="PS50943">
    <property type="entry name" value="HTH_CROC1"/>
    <property type="match status" value="1"/>
</dbReference>
<protein>
    <submittedName>
        <fullName evidence="6">Multiprotein bridging factor</fullName>
    </submittedName>
</protein>
<dbReference type="Proteomes" id="UP000007799">
    <property type="component" value="Unassembled WGS sequence"/>
</dbReference>
<dbReference type="PANTHER" id="PTHR10245:SF15">
    <property type="entry name" value="ENDOTHELIAL DIFFERENTIATION-RELATED FACTOR 1"/>
    <property type="match status" value="1"/>
</dbReference>
<organism evidence="7">
    <name type="scientific">Salpingoeca rosetta (strain ATCC 50818 / BSB-021)</name>
    <dbReference type="NCBI Taxonomy" id="946362"/>
    <lineage>
        <taxon>Eukaryota</taxon>
        <taxon>Choanoflagellata</taxon>
        <taxon>Craspedida</taxon>
        <taxon>Salpingoecidae</taxon>
        <taxon>Salpingoeca</taxon>
    </lineage>
</organism>
<keyword evidence="2" id="KW-0238">DNA-binding</keyword>
<dbReference type="AlphaFoldDB" id="F2UT43"/>
<dbReference type="GeneID" id="16068223"/>
<dbReference type="InterPro" id="IPR010982">
    <property type="entry name" value="Lambda_DNA-bd_dom_sf"/>
</dbReference>
<evidence type="ECO:0000256" key="4">
    <source>
        <dbReference type="SAM" id="MobiDB-lite"/>
    </source>
</evidence>
<name>F2UT43_SALR5</name>
<dbReference type="RefSeq" id="XP_004987698.1">
    <property type="nucleotide sequence ID" value="XM_004987641.1"/>
</dbReference>
<dbReference type="KEGG" id="sre:PTSG_11339"/>
<keyword evidence="1" id="KW-0805">Transcription regulation</keyword>
<dbReference type="Gene3D" id="1.10.260.40">
    <property type="entry name" value="lambda repressor-like DNA-binding domains"/>
    <property type="match status" value="1"/>
</dbReference>
<dbReference type="Pfam" id="PF08523">
    <property type="entry name" value="MBF1"/>
    <property type="match status" value="1"/>
</dbReference>
<dbReference type="GO" id="GO:0003677">
    <property type="term" value="F:DNA binding"/>
    <property type="evidence" value="ECO:0007669"/>
    <property type="project" value="UniProtKB-KW"/>
</dbReference>
<dbReference type="InterPro" id="IPR013729">
    <property type="entry name" value="MBF1_N"/>
</dbReference>
<dbReference type="FunFam" id="1.10.260.40:FF:000018">
    <property type="entry name" value="Multiprotein bridging factor 1"/>
    <property type="match status" value="1"/>
</dbReference>
<evidence type="ECO:0000313" key="6">
    <source>
        <dbReference type="EMBL" id="EGD81302.1"/>
    </source>
</evidence>
<dbReference type="FunCoup" id="F2UT43">
    <property type="interactions" value="1585"/>
</dbReference>
<dbReference type="OrthoDB" id="10253401at2759"/>
<evidence type="ECO:0000313" key="7">
    <source>
        <dbReference type="Proteomes" id="UP000007799"/>
    </source>
</evidence>
<keyword evidence="3" id="KW-0804">Transcription</keyword>
<feature type="region of interest" description="Disordered" evidence="4">
    <location>
        <begin position="1"/>
        <end position="56"/>
    </location>
</feature>
<dbReference type="EMBL" id="GL832997">
    <property type="protein sequence ID" value="EGD81302.1"/>
    <property type="molecule type" value="Genomic_DNA"/>
</dbReference>
<reference evidence="6" key="1">
    <citation type="submission" date="2009-08" db="EMBL/GenBank/DDBJ databases">
        <title>Annotation of Salpingoeca rosetta.</title>
        <authorList>
            <consortium name="The Broad Institute Genome Sequencing Platform"/>
            <person name="Russ C."/>
            <person name="Cuomo C."/>
            <person name="Burger G."/>
            <person name="Gray M.W."/>
            <person name="Holland P.W.H."/>
            <person name="King N."/>
            <person name="Lang F.B.F."/>
            <person name="Roger A.J."/>
            <person name="Ruiz-Trillo I."/>
            <person name="Young S.K."/>
            <person name="Zeng Q."/>
            <person name="Gargeya S."/>
            <person name="Alvarado L."/>
            <person name="Berlin A."/>
            <person name="Chapman S.B."/>
            <person name="Chen Z."/>
            <person name="Freedman E."/>
            <person name="Gellesch M."/>
            <person name="Goldberg J."/>
            <person name="Griggs A."/>
            <person name="Gujja S."/>
            <person name="Heilman E."/>
            <person name="Heiman D."/>
            <person name="Howarth C."/>
            <person name="Mehta T."/>
            <person name="Neiman D."/>
            <person name="Pearson M."/>
            <person name="Roberts A."/>
            <person name="Saif S."/>
            <person name="Shea T."/>
            <person name="Shenoy N."/>
            <person name="Sisk P."/>
            <person name="Stolte C."/>
            <person name="Sykes S."/>
            <person name="White J."/>
            <person name="Yandava C."/>
            <person name="Haas B."/>
            <person name="Nusbaum C."/>
            <person name="Birren B."/>
        </authorList>
    </citation>
    <scope>NUCLEOTIDE SEQUENCE [LARGE SCALE GENOMIC DNA]</scope>
    <source>
        <strain evidence="6">ATCC 50818</strain>
    </source>
</reference>
<keyword evidence="7" id="KW-1185">Reference proteome</keyword>
<dbReference type="Pfam" id="PF01381">
    <property type="entry name" value="HTH_3"/>
    <property type="match status" value="1"/>
</dbReference>
<feature type="domain" description="HTH cro/C1-type" evidence="5">
    <location>
        <begin position="80"/>
        <end position="134"/>
    </location>
</feature>
<dbReference type="CDD" id="cd00093">
    <property type="entry name" value="HTH_XRE"/>
    <property type="match status" value="1"/>
</dbReference>
<dbReference type="InParanoid" id="F2UT43"/>
<dbReference type="InterPro" id="IPR001387">
    <property type="entry name" value="Cro/C1-type_HTH"/>
</dbReference>
<dbReference type="SMART" id="SM00530">
    <property type="entry name" value="HTH_XRE"/>
    <property type="match status" value="1"/>
</dbReference>
<dbReference type="OMA" id="GKNKSCK"/>
<dbReference type="PANTHER" id="PTHR10245">
    <property type="entry name" value="ENDOTHELIAL DIFFERENTIATION-RELATED FACTOR 1 MULTIPROTEIN BRIDGING FACTOR 1"/>
    <property type="match status" value="1"/>
</dbReference>